<comment type="caution">
    <text evidence="3">The sequence shown here is derived from an EMBL/GenBank/DDBJ whole genome shotgun (WGS) entry which is preliminary data.</text>
</comment>
<accession>A0A8J4GAF8</accession>
<keyword evidence="5" id="KW-1185">Reference proteome</keyword>
<evidence type="ECO:0000313" key="2">
    <source>
        <dbReference type="EMBL" id="GIL75210.1"/>
    </source>
</evidence>
<feature type="compositionally biased region" description="Basic and acidic residues" evidence="1">
    <location>
        <begin position="164"/>
        <end position="180"/>
    </location>
</feature>
<evidence type="ECO:0000256" key="1">
    <source>
        <dbReference type="SAM" id="MobiDB-lite"/>
    </source>
</evidence>
<dbReference type="EMBL" id="BNCQ01000013">
    <property type="protein sequence ID" value="GIM03087.1"/>
    <property type="molecule type" value="Genomic_DNA"/>
</dbReference>
<feature type="region of interest" description="Disordered" evidence="1">
    <location>
        <begin position="666"/>
        <end position="689"/>
    </location>
</feature>
<proteinExistence type="predicted"/>
<feature type="region of interest" description="Disordered" evidence="1">
    <location>
        <begin position="142"/>
        <end position="209"/>
    </location>
</feature>
<evidence type="ECO:0000313" key="5">
    <source>
        <dbReference type="Proteomes" id="UP000747110"/>
    </source>
</evidence>
<gene>
    <name evidence="2" type="ORF">Vretifemale_5048</name>
    <name evidence="3" type="ORF">Vretimale_7890</name>
</gene>
<name>A0A8J4GAF8_9CHLO</name>
<dbReference type="Proteomes" id="UP000747110">
    <property type="component" value="Unassembled WGS sequence"/>
</dbReference>
<feature type="compositionally biased region" description="Polar residues" evidence="1">
    <location>
        <begin position="673"/>
        <end position="689"/>
    </location>
</feature>
<dbReference type="Proteomes" id="UP000722791">
    <property type="component" value="Unassembled WGS sequence"/>
</dbReference>
<dbReference type="EMBL" id="BNCP01000007">
    <property type="protein sequence ID" value="GIL75210.1"/>
    <property type="molecule type" value="Genomic_DNA"/>
</dbReference>
<feature type="compositionally biased region" description="Low complexity" evidence="1">
    <location>
        <begin position="181"/>
        <end position="194"/>
    </location>
</feature>
<evidence type="ECO:0000313" key="3">
    <source>
        <dbReference type="EMBL" id="GIM03087.1"/>
    </source>
</evidence>
<sequence length="940" mass="97686">MASSEGVTFRWEAFNRWCDEYADTHNGMKPKVEDVRKWHRENAEKVWPDSNGRPSVFLAVSHNKGRRVRGHKTCEYYKRYRAGKAAEQQLAARLQPAALSGRRILAVTAAARKHNTDCVRTLVKRPSPESFAALGSEVQEVDGELPGLGHADKRRRMRSAADGLVDRRPARPDASARRSSSDGFSKSSSWASGAETSQDNDEREDDCGSGVAEAVQARAARHCAAHPSYLHTRAQMGAAHNGVHITFVRRDADGRTIQLETQPLRGGLHRDYSLQQENFPYCTLIDQMVLQGLVSGVGGLGQSPCPQLDTSGDEDDQEGAAGVELDQVQLQTQIHATHKVPSTSRQGSPRGQQEGCAIIGAAAQGWDWGGHPAGLQHPGIAPLVCRRARSGRALGQQQCTPQFSRFAPSPFGSVPLYSMGGAAVSSGNCGKATGRARRAHRNSSDLQNPGAPVCLAKDPLDLLAEAACDVLDSPGGEERHEDVDKRRGSAGFGQLVEKPMKTEGKKELVASVVADTNSPDLDHPSCGVPGGGCDVDCDPSPYAVTEPHPKPESNYEGRCGRGEAYVAALLGCASPTGHDDLESGQLQLHGAEKAAPAAAEVLVQQGSAGGDEQFGMPSLPVDKGNWADVRVQAAQVTAMPRCDSVVAHGASVDGAVTTRSASVTGLEDACGTDQGNRPLNGRQSAPSSSADFVAAQSSHGAMLKQALHSPSSMACVESTEKAMHALSAAVGGDVSKAIGICAISEELRLPETLLVVVDCGNGGNVVTAPASGSPSICAAKPDDQLPLYTAGMEAELASRAAANVAAANLAVALLHEQQARLPLNAPTGSLGLAIGHVGGLPSGLPLAALALPGALVTPPSAPPPLLWPDQSGSMDSVLPGAPALTAAAVAAPLLTDASALGGALAGAGAAGGAPGQLLPMMRLLQMQLATRGLDPNSCRD</sequence>
<organism evidence="3 4">
    <name type="scientific">Volvox reticuliferus</name>
    <dbReference type="NCBI Taxonomy" id="1737510"/>
    <lineage>
        <taxon>Eukaryota</taxon>
        <taxon>Viridiplantae</taxon>
        <taxon>Chlorophyta</taxon>
        <taxon>core chlorophytes</taxon>
        <taxon>Chlorophyceae</taxon>
        <taxon>CS clade</taxon>
        <taxon>Chlamydomonadales</taxon>
        <taxon>Volvocaceae</taxon>
        <taxon>Volvox</taxon>
    </lineage>
</organism>
<feature type="compositionally biased region" description="Acidic residues" evidence="1">
    <location>
        <begin position="198"/>
        <end position="207"/>
    </location>
</feature>
<dbReference type="AlphaFoldDB" id="A0A8J4GAF8"/>
<evidence type="ECO:0000313" key="4">
    <source>
        <dbReference type="Proteomes" id="UP000722791"/>
    </source>
</evidence>
<protein>
    <submittedName>
        <fullName evidence="3">Uncharacterized protein</fullName>
    </submittedName>
</protein>
<reference evidence="3" key="1">
    <citation type="journal article" date="2021" name="Proc. Natl. Acad. Sci. U.S.A.">
        <title>Three genomes in the algal genus Volvox reveal the fate of a haploid sex-determining region after a transition to homothallism.</title>
        <authorList>
            <person name="Yamamoto K."/>
            <person name="Hamaji T."/>
            <person name="Kawai-Toyooka H."/>
            <person name="Matsuzaki R."/>
            <person name="Takahashi F."/>
            <person name="Nishimura Y."/>
            <person name="Kawachi M."/>
            <person name="Noguchi H."/>
            <person name="Minakuchi Y."/>
            <person name="Umen J.G."/>
            <person name="Toyoda A."/>
            <person name="Nozaki H."/>
        </authorList>
    </citation>
    <scope>NUCLEOTIDE SEQUENCE</scope>
    <source>
        <strain evidence="3">NIES-3785</strain>
        <strain evidence="2">NIES-3786</strain>
    </source>
</reference>
<dbReference type="OrthoDB" id="551751at2759"/>